<comment type="caution">
    <text evidence="3">The sequence shown here is derived from an EMBL/GenBank/DDBJ whole genome shotgun (WGS) entry which is preliminary data.</text>
</comment>
<dbReference type="PANTHER" id="PTHR38788">
    <property type="entry name" value="CLR5 DOMAIN-CONTAINING PROTEIN"/>
    <property type="match status" value="1"/>
</dbReference>
<keyword evidence="4" id="KW-1185">Reference proteome</keyword>
<name>A0ABR4E6F6_9PEZI</name>
<sequence>MDQSEAPGRRTKALRIHGILPTPGAMASMSTPGATRSLGEGSSGPSITDWSRHRPTIKRLYINEGKKLKEVMDIMARDYNFVASSKMYKVRIKQWGYHKNIRTATEDVGSLMSTLSETKRPVVLATGRVVDSQRLALHLRRKKESVVQTTQPTVQARWPSSPQPPSIRPPDVFYISEAVLTHTRGYMHAQIIDADFVAGRAAHPDSKQVSDSMHLLRDLIRGEKMDEAVVLLRQVPGQINALLRYEPPQILNRIFLMVVHLLSVPEQKERVGRIIKALVNYTAAAAAEPNLGWSEHHPARKVLQGLAALNDHDALTLHSLALRAWTCLLETTDSALGASECAVNFPRWLDLGESAGYDALPGVFLAERQRYVCRQKAADFGEGSPQAVAELFFLTELERQRVDARGGSKDYLKSLLTLTLQRIPEGECQIAKLNCELYMAEIAKEEGERELAEAYLRAAIDTRVKRGGGKPLLFQKLTKLDGWLTEWGEVAKVAELQPWKESIRASMNDGSTA</sequence>
<evidence type="ECO:0000313" key="3">
    <source>
        <dbReference type="EMBL" id="KAL2278018.1"/>
    </source>
</evidence>
<evidence type="ECO:0000259" key="2">
    <source>
        <dbReference type="Pfam" id="PF14420"/>
    </source>
</evidence>
<dbReference type="Proteomes" id="UP001600888">
    <property type="component" value="Unassembled WGS sequence"/>
</dbReference>
<gene>
    <name evidence="3" type="ORF">FJTKL_14982</name>
</gene>
<feature type="region of interest" description="Disordered" evidence="1">
    <location>
        <begin position="22"/>
        <end position="50"/>
    </location>
</feature>
<reference evidence="3 4" key="1">
    <citation type="submission" date="2024-03" db="EMBL/GenBank/DDBJ databases">
        <title>A high-quality draft genome sequence of Diaporthe vaccinii, a causative agent of upright dieback and viscid rot disease in cranberry plants.</title>
        <authorList>
            <person name="Sarrasin M."/>
            <person name="Lang B.F."/>
            <person name="Burger G."/>
        </authorList>
    </citation>
    <scope>NUCLEOTIDE SEQUENCE [LARGE SCALE GENOMIC DNA]</scope>
    <source>
        <strain evidence="3 4">IS7</strain>
    </source>
</reference>
<dbReference type="InterPro" id="IPR025676">
    <property type="entry name" value="Clr5_dom"/>
</dbReference>
<protein>
    <recommendedName>
        <fullName evidence="2">Clr5 domain-containing protein</fullName>
    </recommendedName>
</protein>
<accession>A0ABR4E6F6</accession>
<proteinExistence type="predicted"/>
<dbReference type="Pfam" id="PF14420">
    <property type="entry name" value="Clr5"/>
    <property type="match status" value="1"/>
</dbReference>
<feature type="domain" description="Clr5" evidence="2">
    <location>
        <begin position="48"/>
        <end position="99"/>
    </location>
</feature>
<dbReference type="EMBL" id="JBAWTH010000091">
    <property type="protein sequence ID" value="KAL2278018.1"/>
    <property type="molecule type" value="Genomic_DNA"/>
</dbReference>
<organism evidence="3 4">
    <name type="scientific">Diaporthe vaccinii</name>
    <dbReference type="NCBI Taxonomy" id="105482"/>
    <lineage>
        <taxon>Eukaryota</taxon>
        <taxon>Fungi</taxon>
        <taxon>Dikarya</taxon>
        <taxon>Ascomycota</taxon>
        <taxon>Pezizomycotina</taxon>
        <taxon>Sordariomycetes</taxon>
        <taxon>Sordariomycetidae</taxon>
        <taxon>Diaporthales</taxon>
        <taxon>Diaporthaceae</taxon>
        <taxon>Diaporthe</taxon>
        <taxon>Diaporthe eres species complex</taxon>
    </lineage>
</organism>
<evidence type="ECO:0000313" key="4">
    <source>
        <dbReference type="Proteomes" id="UP001600888"/>
    </source>
</evidence>
<evidence type="ECO:0000256" key="1">
    <source>
        <dbReference type="SAM" id="MobiDB-lite"/>
    </source>
</evidence>
<dbReference type="PANTHER" id="PTHR38788:SF3">
    <property type="entry name" value="CLR5 DOMAIN-CONTAINING PROTEIN"/>
    <property type="match status" value="1"/>
</dbReference>